<dbReference type="Pfam" id="PF00583">
    <property type="entry name" value="Acetyltransf_1"/>
    <property type="match status" value="1"/>
</dbReference>
<dbReference type="PATRIC" id="fig|518642.10.peg.7252"/>
<evidence type="ECO:0000259" key="1">
    <source>
        <dbReference type="PROSITE" id="PS51186"/>
    </source>
</evidence>
<dbReference type="InterPro" id="IPR000182">
    <property type="entry name" value="GNAT_dom"/>
</dbReference>
<accession>A0A1E7LB17</accession>
<comment type="caution">
    <text evidence="2">The sequence shown here is derived from an EMBL/GenBank/DDBJ whole genome shotgun (WGS) entry which is preliminary data.</text>
</comment>
<protein>
    <submittedName>
        <fullName evidence="2">Acetyltransferase</fullName>
    </submittedName>
</protein>
<sequence>MTASALDLRPFTHDDLPEIRQTLIDVHNEVYAAEMDDEFNQEFPWFVEHWGGHPDFSCVIGYDSAEIVGFAYGAPAKPGREWWREHLEVEPEKSRTFAFSELMVREKWRKTGAAERLTRGLLDGRSEALAVLLVDVTHPKVQALYESWGFRRVGTQQPFADSPVLAVMLTELPLA</sequence>
<name>A0A1E7LB17_9ACTN</name>
<dbReference type="AlphaFoldDB" id="A0A1E7LB17"/>
<dbReference type="SUPFAM" id="SSF55729">
    <property type="entry name" value="Acyl-CoA N-acyltransferases (Nat)"/>
    <property type="match status" value="1"/>
</dbReference>
<reference evidence="2 3" key="1">
    <citation type="journal article" date="2016" name="Front. Microbiol.">
        <title>Comparative Genomics Analysis of Streptomyces Species Reveals Their Adaptation to the Marine Environment and Their Diversity at the Genomic Level.</title>
        <authorList>
            <person name="Tian X."/>
            <person name="Zhang Z."/>
            <person name="Yang T."/>
            <person name="Chen M."/>
            <person name="Li J."/>
            <person name="Chen F."/>
            <person name="Yang J."/>
            <person name="Li W."/>
            <person name="Zhang B."/>
            <person name="Zhang Z."/>
            <person name="Wu J."/>
            <person name="Zhang C."/>
            <person name="Long L."/>
            <person name="Xiao J."/>
        </authorList>
    </citation>
    <scope>NUCLEOTIDE SEQUENCE [LARGE SCALE GENOMIC DNA]</scope>
    <source>
        <strain evidence="2 3">SCSIO 10429</strain>
    </source>
</reference>
<dbReference type="RefSeq" id="WP_070015183.1">
    <property type="nucleotide sequence ID" value="NZ_LJGW01000076.1"/>
</dbReference>
<dbReference type="Gene3D" id="3.40.630.30">
    <property type="match status" value="1"/>
</dbReference>
<dbReference type="EMBL" id="LJGW01000076">
    <property type="protein sequence ID" value="OEV13386.1"/>
    <property type="molecule type" value="Genomic_DNA"/>
</dbReference>
<dbReference type="Proteomes" id="UP000176005">
    <property type="component" value="Unassembled WGS sequence"/>
</dbReference>
<keyword evidence="3" id="KW-1185">Reference proteome</keyword>
<dbReference type="InterPro" id="IPR016181">
    <property type="entry name" value="Acyl_CoA_acyltransferase"/>
</dbReference>
<dbReference type="PROSITE" id="PS51186">
    <property type="entry name" value="GNAT"/>
    <property type="match status" value="1"/>
</dbReference>
<dbReference type="GO" id="GO:0016747">
    <property type="term" value="F:acyltransferase activity, transferring groups other than amino-acyl groups"/>
    <property type="evidence" value="ECO:0007669"/>
    <property type="project" value="InterPro"/>
</dbReference>
<gene>
    <name evidence="2" type="ORF">AN218_03770</name>
</gene>
<proteinExistence type="predicted"/>
<organism evidence="2 3">
    <name type="scientific">Streptomyces nanshensis</name>
    <dbReference type="NCBI Taxonomy" id="518642"/>
    <lineage>
        <taxon>Bacteria</taxon>
        <taxon>Bacillati</taxon>
        <taxon>Actinomycetota</taxon>
        <taxon>Actinomycetes</taxon>
        <taxon>Kitasatosporales</taxon>
        <taxon>Streptomycetaceae</taxon>
        <taxon>Streptomyces</taxon>
    </lineage>
</organism>
<feature type="domain" description="N-acetyltransferase" evidence="1">
    <location>
        <begin position="6"/>
        <end position="173"/>
    </location>
</feature>
<evidence type="ECO:0000313" key="2">
    <source>
        <dbReference type="EMBL" id="OEV13386.1"/>
    </source>
</evidence>
<evidence type="ECO:0000313" key="3">
    <source>
        <dbReference type="Proteomes" id="UP000176005"/>
    </source>
</evidence>
<keyword evidence="2" id="KW-0808">Transferase</keyword>